<accession>A0A2M6P2W9</accession>
<gene>
    <name evidence="1" type="ORF">COU30_00750</name>
</gene>
<evidence type="ECO:0000313" key="1">
    <source>
        <dbReference type="EMBL" id="PIR77760.1"/>
    </source>
</evidence>
<evidence type="ECO:0000313" key="2">
    <source>
        <dbReference type="Proteomes" id="UP000228528"/>
    </source>
</evidence>
<organism evidence="1 2">
    <name type="scientific">Candidatus Magasanikbacteria bacterium CG10_big_fil_rev_8_21_14_0_10_38_6</name>
    <dbReference type="NCBI Taxonomy" id="1974647"/>
    <lineage>
        <taxon>Bacteria</taxon>
        <taxon>Candidatus Magasanikiibacteriota</taxon>
    </lineage>
</organism>
<proteinExistence type="predicted"/>
<comment type="caution">
    <text evidence="1">The sequence shown here is derived from an EMBL/GenBank/DDBJ whole genome shotgun (WGS) entry which is preliminary data.</text>
</comment>
<sequence length="67" mass="7998">MKVKEKYVRKYQAICKELYNKDIPFDQAYAECMHLYLFCEAVYQPFTKEQLATLEKIRTSGTIPRLT</sequence>
<dbReference type="AlphaFoldDB" id="A0A2M6P2W9"/>
<name>A0A2M6P2W9_9BACT</name>
<dbReference type="Proteomes" id="UP000228528">
    <property type="component" value="Unassembled WGS sequence"/>
</dbReference>
<dbReference type="EMBL" id="PFBW01000032">
    <property type="protein sequence ID" value="PIR77760.1"/>
    <property type="molecule type" value="Genomic_DNA"/>
</dbReference>
<protein>
    <submittedName>
        <fullName evidence="1">Uncharacterized protein</fullName>
    </submittedName>
</protein>
<reference evidence="2" key="1">
    <citation type="submission" date="2017-09" db="EMBL/GenBank/DDBJ databases">
        <title>Depth-based differentiation of microbial function through sediment-hosted aquifers and enrichment of novel symbionts in the deep terrestrial subsurface.</title>
        <authorList>
            <person name="Probst A.J."/>
            <person name="Ladd B."/>
            <person name="Jarett J.K."/>
            <person name="Geller-Mcgrath D.E."/>
            <person name="Sieber C.M.K."/>
            <person name="Emerson J.B."/>
            <person name="Anantharaman K."/>
            <person name="Thomas B.C."/>
            <person name="Malmstrom R."/>
            <person name="Stieglmeier M."/>
            <person name="Klingl A."/>
            <person name="Woyke T."/>
            <person name="Ryan C.M."/>
            <person name="Banfield J.F."/>
        </authorList>
    </citation>
    <scope>NUCLEOTIDE SEQUENCE [LARGE SCALE GENOMIC DNA]</scope>
</reference>